<evidence type="ECO:0000313" key="7">
    <source>
        <dbReference type="Proteomes" id="UP001595075"/>
    </source>
</evidence>
<dbReference type="InterPro" id="IPR050364">
    <property type="entry name" value="Cytochrome_P450_fung"/>
</dbReference>
<dbReference type="InterPro" id="IPR002401">
    <property type="entry name" value="Cyt_P450_E_grp-I"/>
</dbReference>
<keyword evidence="7" id="KW-1185">Reference proteome</keyword>
<dbReference type="InterPro" id="IPR001128">
    <property type="entry name" value="Cyt_P450"/>
</dbReference>
<dbReference type="SUPFAM" id="SSF48264">
    <property type="entry name" value="Cytochrome P450"/>
    <property type="match status" value="1"/>
</dbReference>
<accession>A0ABR4BV07</accession>
<sequence>MFSEMEFVTALEPSYRITLVALVLASISILLYKSQADKNNKDYPSGQTPYVFHIPGAADKDLGPPPLPILGNLHQFASSRTYLQFGQWAKQYGGMYMVRFGHKKTIVLTDRRLVKELMDKKHAVSSNRPHIEMLQTTLYKNDDLLLMQPSDIRWRTGRKFLHQNFRSTTVENTHMPLINAESTQLMKDFLCQPEEFLQHTKRLGNSFMMSVGYGIRSPDNETPHMLEIQSVLKRTNELLHPGTLPPIDIFPFLNWVPQGFFGNWRDKVDETRVGMESLYYGHLDLVAKRREREGRRECFADRLLEQKEELNWTWREMCFMAGLLMEAGSDTAASTVNTIIHLLCAHPEWAKKAQEQLDTVVGDDRSPVFADFEQLNIVNAIMKESLRMRPISPLGFPHSLKEDVWIEGKMLPKGSDIIVNIYGLHHDETRYVEPETFNPGRYLHLDGLADQYAHTADYEDRDHYAYGTGRRLCPGIHLAERMVFLVTAKLLWAFDFDCKLNSDGERLKLDISSTSGYSDGVVVAPNKFECDIRVRSETKKATIFREFDEAEKNVFPNFQVPGQ</sequence>
<keyword evidence="5" id="KW-0503">Monooxygenase</keyword>
<dbReference type="PANTHER" id="PTHR46300:SF2">
    <property type="entry name" value="CYTOCHROME P450 MONOOXYGENASE ALNH-RELATED"/>
    <property type="match status" value="1"/>
</dbReference>
<organism evidence="6 7">
    <name type="scientific">Oculimacula yallundae</name>
    <dbReference type="NCBI Taxonomy" id="86028"/>
    <lineage>
        <taxon>Eukaryota</taxon>
        <taxon>Fungi</taxon>
        <taxon>Dikarya</taxon>
        <taxon>Ascomycota</taxon>
        <taxon>Pezizomycotina</taxon>
        <taxon>Leotiomycetes</taxon>
        <taxon>Helotiales</taxon>
        <taxon>Ploettnerulaceae</taxon>
        <taxon>Oculimacula</taxon>
    </lineage>
</organism>
<gene>
    <name evidence="6" type="ORF">VTL71DRAFT_6857</name>
</gene>
<keyword evidence="3" id="KW-0560">Oxidoreductase</keyword>
<dbReference type="PRINTS" id="PR00385">
    <property type="entry name" value="P450"/>
</dbReference>
<evidence type="ECO:0000256" key="5">
    <source>
        <dbReference type="ARBA" id="ARBA00023033"/>
    </source>
</evidence>
<dbReference type="PRINTS" id="PR00463">
    <property type="entry name" value="EP450I"/>
</dbReference>
<comment type="caution">
    <text evidence="6">The sequence shown here is derived from an EMBL/GenBank/DDBJ whole genome shotgun (WGS) entry which is preliminary data.</text>
</comment>
<evidence type="ECO:0000256" key="3">
    <source>
        <dbReference type="ARBA" id="ARBA00023002"/>
    </source>
</evidence>
<dbReference type="Pfam" id="PF00067">
    <property type="entry name" value="p450"/>
    <property type="match status" value="1"/>
</dbReference>
<keyword evidence="4" id="KW-0408">Iron</keyword>
<keyword evidence="2" id="KW-0479">Metal-binding</keyword>
<comment type="similarity">
    <text evidence="1">Belongs to the cytochrome P450 family.</text>
</comment>
<dbReference type="PANTHER" id="PTHR46300">
    <property type="entry name" value="P450, PUTATIVE (EUROFUNG)-RELATED-RELATED"/>
    <property type="match status" value="1"/>
</dbReference>
<evidence type="ECO:0000313" key="6">
    <source>
        <dbReference type="EMBL" id="KAL2061480.1"/>
    </source>
</evidence>
<name>A0ABR4BV07_9HELO</name>
<evidence type="ECO:0000256" key="4">
    <source>
        <dbReference type="ARBA" id="ARBA00023004"/>
    </source>
</evidence>
<dbReference type="InterPro" id="IPR036396">
    <property type="entry name" value="Cyt_P450_sf"/>
</dbReference>
<protein>
    <recommendedName>
        <fullName evidence="8">Cytochrome P450</fullName>
    </recommendedName>
</protein>
<evidence type="ECO:0000256" key="2">
    <source>
        <dbReference type="ARBA" id="ARBA00022723"/>
    </source>
</evidence>
<dbReference type="Gene3D" id="1.10.630.10">
    <property type="entry name" value="Cytochrome P450"/>
    <property type="match status" value="1"/>
</dbReference>
<dbReference type="Proteomes" id="UP001595075">
    <property type="component" value="Unassembled WGS sequence"/>
</dbReference>
<reference evidence="6 7" key="1">
    <citation type="journal article" date="2024" name="Commun. Biol.">
        <title>Comparative genomic analysis of thermophilic fungi reveals convergent evolutionary adaptations and gene losses.</title>
        <authorList>
            <person name="Steindorff A.S."/>
            <person name="Aguilar-Pontes M.V."/>
            <person name="Robinson A.J."/>
            <person name="Andreopoulos B."/>
            <person name="LaButti K."/>
            <person name="Kuo A."/>
            <person name="Mondo S."/>
            <person name="Riley R."/>
            <person name="Otillar R."/>
            <person name="Haridas S."/>
            <person name="Lipzen A."/>
            <person name="Grimwood J."/>
            <person name="Schmutz J."/>
            <person name="Clum A."/>
            <person name="Reid I.D."/>
            <person name="Moisan M.C."/>
            <person name="Butler G."/>
            <person name="Nguyen T.T.M."/>
            <person name="Dewar K."/>
            <person name="Conant G."/>
            <person name="Drula E."/>
            <person name="Henrissat B."/>
            <person name="Hansel C."/>
            <person name="Singer S."/>
            <person name="Hutchinson M.I."/>
            <person name="de Vries R.P."/>
            <person name="Natvig D.O."/>
            <person name="Powell A.J."/>
            <person name="Tsang A."/>
            <person name="Grigoriev I.V."/>
        </authorList>
    </citation>
    <scope>NUCLEOTIDE SEQUENCE [LARGE SCALE GENOMIC DNA]</scope>
    <source>
        <strain evidence="6 7">CBS 494.80</strain>
    </source>
</reference>
<dbReference type="CDD" id="cd11065">
    <property type="entry name" value="CYP64-like"/>
    <property type="match status" value="1"/>
</dbReference>
<proteinExistence type="inferred from homology"/>
<evidence type="ECO:0008006" key="8">
    <source>
        <dbReference type="Google" id="ProtNLM"/>
    </source>
</evidence>
<dbReference type="EMBL" id="JAZHXI010000018">
    <property type="protein sequence ID" value="KAL2061480.1"/>
    <property type="molecule type" value="Genomic_DNA"/>
</dbReference>
<evidence type="ECO:0000256" key="1">
    <source>
        <dbReference type="ARBA" id="ARBA00010617"/>
    </source>
</evidence>